<comment type="caution">
    <text evidence="3">The sequence shown here is derived from an EMBL/GenBank/DDBJ whole genome shotgun (WGS) entry which is preliminary data.</text>
</comment>
<comment type="similarity">
    <text evidence="1">Belongs to the avfA family.</text>
</comment>
<keyword evidence="4" id="KW-1185">Reference proteome</keyword>
<sequence>MHILVIGGSGRTGKLVLDELQLQGHEITTLARDPAALEGYNVNIVQGTPTKLEDVRAAFRPNIPDTVIVTLNAPRASDSPFAAPISPPRLMADCNANIVSAMKEFGVQKIVILQAFGVGTSWDNMPCMLQLLMSKSNMRYQYDDHNHTDREIQESGVNFVFVRPARLVESTDKTVAREWPNEGKGMSLMASCSRKSVAHFLVSAATQKTWDGQAPVITN</sequence>
<dbReference type="InterPro" id="IPR016040">
    <property type="entry name" value="NAD(P)-bd_dom"/>
</dbReference>
<dbReference type="Proteomes" id="UP001215712">
    <property type="component" value="Unassembled WGS sequence"/>
</dbReference>
<dbReference type="PANTHER" id="PTHR43355">
    <property type="entry name" value="FLAVIN REDUCTASE (NADPH)"/>
    <property type="match status" value="1"/>
</dbReference>
<dbReference type="PANTHER" id="PTHR43355:SF2">
    <property type="entry name" value="FLAVIN REDUCTASE (NADPH)"/>
    <property type="match status" value="1"/>
</dbReference>
<evidence type="ECO:0000313" key="3">
    <source>
        <dbReference type="EMBL" id="KAJ5740537.1"/>
    </source>
</evidence>
<dbReference type="GO" id="GO:0004074">
    <property type="term" value="F:biliverdin reductase [NAD(P)H] activity"/>
    <property type="evidence" value="ECO:0007669"/>
    <property type="project" value="TreeGrafter"/>
</dbReference>
<dbReference type="GO" id="GO:0042602">
    <property type="term" value="F:riboflavin reductase (NADPH) activity"/>
    <property type="evidence" value="ECO:0007669"/>
    <property type="project" value="TreeGrafter"/>
</dbReference>
<dbReference type="AlphaFoldDB" id="A0AAD6HX34"/>
<organism evidence="3 4">
    <name type="scientific">Penicillium malachiteum</name>
    <dbReference type="NCBI Taxonomy" id="1324776"/>
    <lineage>
        <taxon>Eukaryota</taxon>
        <taxon>Fungi</taxon>
        <taxon>Dikarya</taxon>
        <taxon>Ascomycota</taxon>
        <taxon>Pezizomycotina</taxon>
        <taxon>Eurotiomycetes</taxon>
        <taxon>Eurotiomycetidae</taxon>
        <taxon>Eurotiales</taxon>
        <taxon>Aspergillaceae</taxon>
        <taxon>Penicillium</taxon>
    </lineage>
</organism>
<accession>A0AAD6HX34</accession>
<dbReference type="EMBL" id="JAQJAN010000001">
    <property type="protein sequence ID" value="KAJ5740537.1"/>
    <property type="molecule type" value="Genomic_DNA"/>
</dbReference>
<dbReference type="InterPro" id="IPR051606">
    <property type="entry name" value="Polyketide_Oxido-like"/>
</dbReference>
<reference evidence="3" key="1">
    <citation type="journal article" date="2023" name="IMA Fungus">
        <title>Comparative genomic study of the Penicillium genus elucidates a diverse pangenome and 15 lateral gene transfer events.</title>
        <authorList>
            <person name="Petersen C."/>
            <person name="Sorensen T."/>
            <person name="Nielsen M.R."/>
            <person name="Sondergaard T.E."/>
            <person name="Sorensen J.L."/>
            <person name="Fitzpatrick D.A."/>
            <person name="Frisvad J.C."/>
            <person name="Nielsen K.L."/>
        </authorList>
    </citation>
    <scope>NUCLEOTIDE SEQUENCE</scope>
    <source>
        <strain evidence="3">IBT 17514</strain>
    </source>
</reference>
<feature type="domain" description="NAD(P)-binding" evidence="2">
    <location>
        <begin position="7"/>
        <end position="207"/>
    </location>
</feature>
<evidence type="ECO:0000313" key="4">
    <source>
        <dbReference type="Proteomes" id="UP001215712"/>
    </source>
</evidence>
<name>A0AAD6HX34_9EURO</name>
<proteinExistence type="inferred from homology"/>
<protein>
    <recommendedName>
        <fullName evidence="2">NAD(P)-binding domain-containing protein</fullName>
    </recommendedName>
</protein>
<dbReference type="SUPFAM" id="SSF51735">
    <property type="entry name" value="NAD(P)-binding Rossmann-fold domains"/>
    <property type="match status" value="1"/>
</dbReference>
<gene>
    <name evidence="3" type="ORF">N7493_000409</name>
</gene>
<dbReference type="Pfam" id="PF13460">
    <property type="entry name" value="NAD_binding_10"/>
    <property type="match status" value="1"/>
</dbReference>
<reference evidence="3" key="2">
    <citation type="submission" date="2023-01" db="EMBL/GenBank/DDBJ databases">
        <authorList>
            <person name="Petersen C."/>
        </authorList>
    </citation>
    <scope>NUCLEOTIDE SEQUENCE</scope>
    <source>
        <strain evidence="3">IBT 17514</strain>
    </source>
</reference>
<evidence type="ECO:0000259" key="2">
    <source>
        <dbReference type="Pfam" id="PF13460"/>
    </source>
</evidence>
<evidence type="ECO:0000256" key="1">
    <source>
        <dbReference type="ARBA" id="ARBA00038376"/>
    </source>
</evidence>
<dbReference type="Gene3D" id="3.40.50.720">
    <property type="entry name" value="NAD(P)-binding Rossmann-like Domain"/>
    <property type="match status" value="1"/>
</dbReference>
<dbReference type="InterPro" id="IPR036291">
    <property type="entry name" value="NAD(P)-bd_dom_sf"/>
</dbReference>